<protein>
    <submittedName>
        <fullName evidence="1">HAMP domain-containing sensor histidine kinase</fullName>
    </submittedName>
</protein>
<keyword evidence="1" id="KW-0808">Transferase</keyword>
<organism evidence="1 2">
    <name type="scientific">Saccharibacillus sacchari</name>
    <dbReference type="NCBI Taxonomy" id="456493"/>
    <lineage>
        <taxon>Bacteria</taxon>
        <taxon>Bacillati</taxon>
        <taxon>Bacillota</taxon>
        <taxon>Bacilli</taxon>
        <taxon>Bacillales</taxon>
        <taxon>Paenibacillaceae</taxon>
        <taxon>Saccharibacillus</taxon>
    </lineage>
</organism>
<evidence type="ECO:0000313" key="2">
    <source>
        <dbReference type="Proteomes" id="UP001380953"/>
    </source>
</evidence>
<keyword evidence="1" id="KW-0418">Kinase</keyword>
<proteinExistence type="predicted"/>
<keyword evidence="2" id="KW-1185">Reference proteome</keyword>
<accession>A0ACC6PJ42</accession>
<evidence type="ECO:0000313" key="1">
    <source>
        <dbReference type="EMBL" id="MEJ8306895.1"/>
    </source>
</evidence>
<dbReference type="Proteomes" id="UP001380953">
    <property type="component" value="Unassembled WGS sequence"/>
</dbReference>
<reference evidence="1" key="1">
    <citation type="submission" date="2024-03" db="EMBL/GenBank/DDBJ databases">
        <title>Whole genome sequecning of epiphytes from Marcgravia umbellata leaves.</title>
        <authorList>
            <person name="Kumar G."/>
            <person name="Savka M.A."/>
        </authorList>
    </citation>
    <scope>NUCLEOTIDE SEQUENCE</scope>
    <source>
        <strain evidence="1">RIT_BL5</strain>
    </source>
</reference>
<name>A0ACC6PJ42_9BACL</name>
<comment type="caution">
    <text evidence="1">The sequence shown here is derived from an EMBL/GenBank/DDBJ whole genome shotgun (WGS) entry which is preliminary data.</text>
</comment>
<gene>
    <name evidence="1" type="ORF">WKI47_23560</name>
</gene>
<dbReference type="EMBL" id="JBBKAR010000056">
    <property type="protein sequence ID" value="MEJ8306895.1"/>
    <property type="molecule type" value="Genomic_DNA"/>
</dbReference>
<sequence>MSIRLRLTAWYSGILALTLLMFSAIIYGFVYYNTYLSTYDTWQSRIREQIRQSIVEQNGMVTSDINIENLLKTIDSRLYVQMYYYDTGTLKQSTNMGFVSNTFKFDIPEVDDVTPDFSRIQTDGKPYLMYQQVLQTKATGSPVLLQIAASTEEAENMLSDLRFILVLGSLSTLILAFTLGLFLARKSMAPIGKVIEAANAVQTSSDLSVRIDYKGPQDEVGQLISTVNRMLGRTENFYKDLEESYRTQRRFVSDASHELRTPLTTIRGNTDLLKKIWTMQSAPSGLSEEELKQMSVEAIGDIADESERMSRLIGDMLSLARADAGQTMQKEWLKFGPLVEDVVRRAQFLPHKAEWAPGDLSALDGIAVVGNKDYLQQMLFIFIENAFKYTMEGQVSLDIVVYRQQVGIRVKDSGIGMDKDEVPHIFERFYRADESRGKTPGTGLGLSIAKWIIDEHQGSVEVVTVKGEGTTFIIWLPALFPEIQASTTAEEASEDEVIHIEPDEIEEVEEIQKTDSDSQEGTSRRSAK</sequence>